<evidence type="ECO:0008006" key="4">
    <source>
        <dbReference type="Google" id="ProtNLM"/>
    </source>
</evidence>
<dbReference type="EMBL" id="JAVIDA010000004">
    <property type="protein sequence ID" value="MDQ9070767.1"/>
    <property type="molecule type" value="Genomic_DNA"/>
</dbReference>
<reference evidence="2" key="1">
    <citation type="submission" date="2023-08" db="EMBL/GenBank/DDBJ databases">
        <title>Emergence of clinically-relevant ST2 carbapenem-resistant Acinetobacter baumannii strains in hospital sewages in Zhejiang, East of China.</title>
        <authorList>
            <person name="Kaichao C."/>
            <person name="Zhang R."/>
        </authorList>
    </citation>
    <scope>NUCLEOTIDE SEQUENCE</scope>
    <source>
        <strain evidence="2">M-SY-60</strain>
    </source>
</reference>
<keyword evidence="1" id="KW-0732">Signal</keyword>
<dbReference type="RefSeq" id="WP_308955338.1">
    <property type="nucleotide sequence ID" value="NZ_JAVICY010000002.1"/>
</dbReference>
<protein>
    <recommendedName>
        <fullName evidence="4">Lipoprotein</fullName>
    </recommendedName>
</protein>
<accession>A0AAW8JH59</accession>
<dbReference type="PROSITE" id="PS51257">
    <property type="entry name" value="PROKAR_LIPOPROTEIN"/>
    <property type="match status" value="1"/>
</dbReference>
<comment type="caution">
    <text evidence="2">The sequence shown here is derived from an EMBL/GenBank/DDBJ whole genome shotgun (WGS) entry which is preliminary data.</text>
</comment>
<feature type="chain" id="PRO_5043790635" description="Lipoprotein" evidence="1">
    <location>
        <begin position="23"/>
        <end position="237"/>
    </location>
</feature>
<evidence type="ECO:0000313" key="2">
    <source>
        <dbReference type="EMBL" id="MDQ9070767.1"/>
    </source>
</evidence>
<evidence type="ECO:0000256" key="1">
    <source>
        <dbReference type="SAM" id="SignalP"/>
    </source>
</evidence>
<evidence type="ECO:0000313" key="3">
    <source>
        <dbReference type="Proteomes" id="UP001243195"/>
    </source>
</evidence>
<name>A0AAW8JH59_9GAMM</name>
<sequence length="237" mass="26651">MKIQSIAIVTCLSTLLSSCMTLSTVESMNQSSYKYKTLISDQLLAYGIPREPIAQHENALVILGQKQDYLLEVVNRSSSKKTFLVDIVKQLDLSHVTISASSRVSNHLFSVVITDPKRPIMETLNVSYNKALNQVTNSEKNQLKALDFSCETDLNAQKYQCTQQIHYKIFPLKKQENQKPLQYQFREPVQLLVRQQSERSGLFKAAHVAILPLTVVADIVTLPIQLVGFSKALSDGH</sequence>
<dbReference type="Proteomes" id="UP001243195">
    <property type="component" value="Unassembled WGS sequence"/>
</dbReference>
<proteinExistence type="predicted"/>
<organism evidence="2 3">
    <name type="scientific">Acinetobacter gerneri</name>
    <dbReference type="NCBI Taxonomy" id="202952"/>
    <lineage>
        <taxon>Bacteria</taxon>
        <taxon>Pseudomonadati</taxon>
        <taxon>Pseudomonadota</taxon>
        <taxon>Gammaproteobacteria</taxon>
        <taxon>Moraxellales</taxon>
        <taxon>Moraxellaceae</taxon>
        <taxon>Acinetobacter</taxon>
    </lineage>
</organism>
<feature type="signal peptide" evidence="1">
    <location>
        <begin position="1"/>
        <end position="22"/>
    </location>
</feature>
<dbReference type="AlphaFoldDB" id="A0AAW8JH59"/>
<gene>
    <name evidence="2" type="ORF">RFH51_04750</name>
</gene>